<evidence type="ECO:0000313" key="3">
    <source>
        <dbReference type="Proteomes" id="UP001159364"/>
    </source>
</evidence>
<name>A0AAV8T3M1_9ROSI</name>
<dbReference type="InterPro" id="IPR029058">
    <property type="entry name" value="AB_hydrolase_fold"/>
</dbReference>
<gene>
    <name evidence="2" type="ORF">K2173_001407</name>
</gene>
<keyword evidence="3" id="KW-1185">Reference proteome</keyword>
<evidence type="ECO:0000313" key="2">
    <source>
        <dbReference type="EMBL" id="KAJ8761351.1"/>
    </source>
</evidence>
<dbReference type="Gene3D" id="3.40.50.1820">
    <property type="entry name" value="alpha/beta hydrolase"/>
    <property type="match status" value="1"/>
</dbReference>
<feature type="domain" description="Serine aminopeptidase S33" evidence="1">
    <location>
        <begin position="107"/>
        <end position="349"/>
    </location>
</feature>
<sequence length="374" mass="42089">MPFSLIIYLFSVVWLQGKSRKRREKSVMASKEKFAGIDRELRKIINANMDGVSARRRARDAFKDVQLGIDHILFKTPCEGLKMKESYEVNSRGLEVFTKSWLPKLSPPKAVVCFCHGYGDTCTFFFEGVARKLATSGYGVFAMDYPGFGLSEGLHCFIPSFEKLVDDVIEQFSKFKGNPEFCSLPSFLFGESMGGAVALKVHLKHPKAWNGAILVAPMCKIADDMVPPWAVKQFLIGIANFLPKHKLVPQKDLAEAAFRDVKNRELVAYNVIAYKDKPRLKTALEMLKVTQEIESRLQEISLPLLILHGEADIVTDPSVSKALYEKASSSDKTFKLYRDSYHALLEGEPEAVITQVLNDIISWLDEHIRKSGES</sequence>
<dbReference type="InterPro" id="IPR051044">
    <property type="entry name" value="MAG_DAG_Lipase"/>
</dbReference>
<dbReference type="Proteomes" id="UP001159364">
    <property type="component" value="Linkage Group LG06"/>
</dbReference>
<evidence type="ECO:0000259" key="1">
    <source>
        <dbReference type="Pfam" id="PF12146"/>
    </source>
</evidence>
<dbReference type="SUPFAM" id="SSF53474">
    <property type="entry name" value="alpha/beta-Hydrolases"/>
    <property type="match status" value="1"/>
</dbReference>
<dbReference type="EMBL" id="JAIWQS010000006">
    <property type="protein sequence ID" value="KAJ8761351.1"/>
    <property type="molecule type" value="Genomic_DNA"/>
</dbReference>
<comment type="caution">
    <text evidence="2">The sequence shown here is derived from an EMBL/GenBank/DDBJ whole genome shotgun (WGS) entry which is preliminary data.</text>
</comment>
<dbReference type="Pfam" id="PF12146">
    <property type="entry name" value="Hydrolase_4"/>
    <property type="match status" value="1"/>
</dbReference>
<dbReference type="FunFam" id="3.40.50.1820:FF:000054">
    <property type="entry name" value="Alpha/beta-Hydrolases superfamily protein"/>
    <property type="match status" value="1"/>
</dbReference>
<dbReference type="AlphaFoldDB" id="A0AAV8T3M1"/>
<dbReference type="PRINTS" id="PR00111">
    <property type="entry name" value="ABHYDROLASE"/>
</dbReference>
<reference evidence="2 3" key="1">
    <citation type="submission" date="2021-09" db="EMBL/GenBank/DDBJ databases">
        <title>Genomic insights and catalytic innovation underlie evolution of tropane alkaloids biosynthesis.</title>
        <authorList>
            <person name="Wang Y.-J."/>
            <person name="Tian T."/>
            <person name="Huang J.-P."/>
            <person name="Huang S.-X."/>
        </authorList>
    </citation>
    <scope>NUCLEOTIDE SEQUENCE [LARGE SCALE GENOMIC DNA]</scope>
    <source>
        <strain evidence="2">KIB-2018</strain>
        <tissue evidence="2">Leaf</tissue>
    </source>
</reference>
<dbReference type="InterPro" id="IPR022742">
    <property type="entry name" value="Hydrolase_4"/>
</dbReference>
<accession>A0AAV8T3M1</accession>
<organism evidence="2 3">
    <name type="scientific">Erythroxylum novogranatense</name>
    <dbReference type="NCBI Taxonomy" id="1862640"/>
    <lineage>
        <taxon>Eukaryota</taxon>
        <taxon>Viridiplantae</taxon>
        <taxon>Streptophyta</taxon>
        <taxon>Embryophyta</taxon>
        <taxon>Tracheophyta</taxon>
        <taxon>Spermatophyta</taxon>
        <taxon>Magnoliopsida</taxon>
        <taxon>eudicotyledons</taxon>
        <taxon>Gunneridae</taxon>
        <taxon>Pentapetalae</taxon>
        <taxon>rosids</taxon>
        <taxon>fabids</taxon>
        <taxon>Malpighiales</taxon>
        <taxon>Erythroxylaceae</taxon>
        <taxon>Erythroxylum</taxon>
    </lineage>
</organism>
<proteinExistence type="predicted"/>
<dbReference type="PANTHER" id="PTHR11614">
    <property type="entry name" value="PHOSPHOLIPASE-RELATED"/>
    <property type="match status" value="1"/>
</dbReference>
<protein>
    <recommendedName>
        <fullName evidence="1">Serine aminopeptidase S33 domain-containing protein</fullName>
    </recommendedName>
</protein>
<dbReference type="InterPro" id="IPR000073">
    <property type="entry name" value="AB_hydrolase_1"/>
</dbReference>